<dbReference type="RefSeq" id="WP_184091744.1">
    <property type="nucleotide sequence ID" value="NZ_AP023367.1"/>
</dbReference>
<dbReference type="EMBL" id="AP023367">
    <property type="protein sequence ID" value="BCJ96102.1"/>
    <property type="molecule type" value="Genomic_DNA"/>
</dbReference>
<gene>
    <name evidence="3" type="ORF">acsn021_36710</name>
</gene>
<evidence type="ECO:0000256" key="2">
    <source>
        <dbReference type="SAM" id="SignalP"/>
    </source>
</evidence>
<proteinExistence type="predicted"/>
<dbReference type="PANTHER" id="PTHR43649">
    <property type="entry name" value="ARABINOSE-BINDING PROTEIN-RELATED"/>
    <property type="match status" value="1"/>
</dbReference>
<evidence type="ECO:0000313" key="4">
    <source>
        <dbReference type="Proteomes" id="UP000515561"/>
    </source>
</evidence>
<evidence type="ECO:0000256" key="1">
    <source>
        <dbReference type="SAM" id="MobiDB-lite"/>
    </source>
</evidence>
<feature type="region of interest" description="Disordered" evidence="1">
    <location>
        <begin position="28"/>
        <end position="54"/>
    </location>
</feature>
<dbReference type="SUPFAM" id="SSF53850">
    <property type="entry name" value="Periplasmic binding protein-like II"/>
    <property type="match status" value="1"/>
</dbReference>
<feature type="compositionally biased region" description="Polar residues" evidence="1">
    <location>
        <begin position="28"/>
        <end position="41"/>
    </location>
</feature>
<dbReference type="Gene3D" id="3.40.190.10">
    <property type="entry name" value="Periplasmic binding protein-like II"/>
    <property type="match status" value="2"/>
</dbReference>
<dbReference type="AlphaFoldDB" id="A0A6S6RA05"/>
<dbReference type="KEGG" id="acel:acsn021_36710"/>
<dbReference type="InterPro" id="IPR050490">
    <property type="entry name" value="Bact_solute-bd_prot1"/>
</dbReference>
<protein>
    <submittedName>
        <fullName evidence="3">Uncharacterized protein</fullName>
    </submittedName>
</protein>
<accession>A0A6S6RA05</accession>
<name>A0A6S6RA05_9FIRM</name>
<keyword evidence="2" id="KW-0732">Signal</keyword>
<evidence type="ECO:0000313" key="3">
    <source>
        <dbReference type="EMBL" id="BCJ96102.1"/>
    </source>
</evidence>
<keyword evidence="4" id="KW-1185">Reference proteome</keyword>
<dbReference type="PROSITE" id="PS51257">
    <property type="entry name" value="PROKAR_LIPOPROTEIN"/>
    <property type="match status" value="1"/>
</dbReference>
<sequence length="481" mass="52514">MKLKKVLAIGLAAVMTFSLAGCGGQEKTNTDVTGSGNNTAATKGAESTGESDLSSLKGSTISVYTHGGNRVLGEEKKDKDGNTYRDESSAYLKHLAEKFTKETGINVTLNVVTNEEELRPLFQVQDDSVDIYTAPNWSLEEWAQYAEPYSTVADAQALYGDYALAMPNDGAQIFSIMPGRAYNQAVVYNEEVIKAAGYNEIPASLEEFNKMCEAIKANGVTPIAMHRIENWPLATVQDFASYVAGNANVFAEMLKTENPFSETAPFGKTVKMYTQWKANGYFEPEVYTDFGVAMDNVAYGKAGMMLFGSWVVPQIQGRVPEGKDPSIIKFAPAPDFGAGRYVLAAPADNWAISKFSKNKEAARAFIEYVSEDAQFIADSGFIANKKGIDPIVPALYSIIDEMVDSGACKVLLSAPTDENTLANQDVLTEAGLYADYKYVGLLFDALDTTKPDDWAAYNKQVDTQNKAYADYKDELGLEWVD</sequence>
<feature type="chain" id="PRO_5043310594" evidence="2">
    <location>
        <begin position="21"/>
        <end position="481"/>
    </location>
</feature>
<dbReference type="PANTHER" id="PTHR43649:SF12">
    <property type="entry name" value="DIACETYLCHITOBIOSE BINDING PROTEIN DASA"/>
    <property type="match status" value="1"/>
</dbReference>
<organism evidence="3 4">
    <name type="scientific">Anaerocolumna cellulosilytica</name>
    <dbReference type="NCBI Taxonomy" id="433286"/>
    <lineage>
        <taxon>Bacteria</taxon>
        <taxon>Bacillati</taxon>
        <taxon>Bacillota</taxon>
        <taxon>Clostridia</taxon>
        <taxon>Lachnospirales</taxon>
        <taxon>Lachnospiraceae</taxon>
        <taxon>Anaerocolumna</taxon>
    </lineage>
</organism>
<reference evidence="3 4" key="1">
    <citation type="journal article" date="2016" name="Int. J. Syst. Evol. Microbiol.">
        <title>Descriptions of Anaerotaenia torta gen. nov., sp. nov. and Anaerocolumna cellulosilytica gen. nov., sp. nov. isolated from a methanogenic reactor of cattle waste.</title>
        <authorList>
            <person name="Uek A."/>
            <person name="Ohtaki Y."/>
            <person name="Kaku N."/>
            <person name="Ueki K."/>
        </authorList>
    </citation>
    <scope>NUCLEOTIDE SEQUENCE [LARGE SCALE GENOMIC DNA]</scope>
    <source>
        <strain evidence="3 4">SN021</strain>
    </source>
</reference>
<dbReference type="Pfam" id="PF01547">
    <property type="entry name" value="SBP_bac_1"/>
    <property type="match status" value="1"/>
</dbReference>
<dbReference type="Proteomes" id="UP000515561">
    <property type="component" value="Chromosome"/>
</dbReference>
<dbReference type="InterPro" id="IPR006059">
    <property type="entry name" value="SBP"/>
</dbReference>
<feature type="signal peptide" evidence="2">
    <location>
        <begin position="1"/>
        <end position="20"/>
    </location>
</feature>